<keyword evidence="1" id="KW-0597">Phosphoprotein</keyword>
<dbReference type="GO" id="GO:0009927">
    <property type="term" value="F:histidine phosphotransfer kinase activity"/>
    <property type="evidence" value="ECO:0007669"/>
    <property type="project" value="InterPro"/>
</dbReference>
<accession>S8CBE9</accession>
<dbReference type="EMBL" id="AQGS01000024">
    <property type="protein sequence ID" value="EPS45012.1"/>
    <property type="molecule type" value="Genomic_DNA"/>
</dbReference>
<comment type="caution">
    <text evidence="3">The sequence shown here is derived from an EMBL/GenBank/DDBJ whole genome shotgun (WGS) entry which is preliminary data.</text>
</comment>
<dbReference type="GO" id="GO:0005634">
    <property type="term" value="C:nucleus"/>
    <property type="evidence" value="ECO:0007669"/>
    <property type="project" value="TreeGrafter"/>
</dbReference>
<dbReference type="SUPFAM" id="SSF47226">
    <property type="entry name" value="Histidine-containing phosphotransfer domain, HPT domain"/>
    <property type="match status" value="1"/>
</dbReference>
<dbReference type="PROSITE" id="PS50894">
    <property type="entry name" value="HPT"/>
    <property type="match status" value="1"/>
</dbReference>
<dbReference type="Gene3D" id="1.20.120.160">
    <property type="entry name" value="HPT domain"/>
    <property type="match status" value="1"/>
</dbReference>
<reference evidence="4" key="2">
    <citation type="submission" date="2013-04" db="EMBL/GenBank/DDBJ databases">
        <title>Genomic mechanisms accounting for the adaptation to parasitism in nematode-trapping fungi.</title>
        <authorList>
            <person name="Ahren D.G."/>
        </authorList>
    </citation>
    <scope>NUCLEOTIDE SEQUENCE [LARGE SCALE GENOMIC DNA]</scope>
    <source>
        <strain evidence="4">CBS 200.50</strain>
    </source>
</reference>
<dbReference type="GO" id="GO:0043424">
    <property type="term" value="F:protein histidine kinase binding"/>
    <property type="evidence" value="ECO:0007669"/>
    <property type="project" value="InterPro"/>
</dbReference>
<protein>
    <recommendedName>
        <fullName evidence="2">HPt domain-containing protein</fullName>
    </recommendedName>
</protein>
<dbReference type="Proteomes" id="UP000015100">
    <property type="component" value="Unassembled WGS sequence"/>
</dbReference>
<evidence type="ECO:0000313" key="4">
    <source>
        <dbReference type="Proteomes" id="UP000015100"/>
    </source>
</evidence>
<dbReference type="InterPro" id="IPR036641">
    <property type="entry name" value="HPT_dom_sf"/>
</dbReference>
<dbReference type="CDD" id="cd00088">
    <property type="entry name" value="HPT"/>
    <property type="match status" value="1"/>
</dbReference>
<dbReference type="GO" id="GO:0000160">
    <property type="term" value="P:phosphorelay signal transduction system"/>
    <property type="evidence" value="ECO:0007669"/>
    <property type="project" value="InterPro"/>
</dbReference>
<dbReference type="AlphaFoldDB" id="S8CBE9"/>
<feature type="modified residue" description="Phosphohistidine" evidence="1">
    <location>
        <position position="75"/>
    </location>
</feature>
<dbReference type="STRING" id="1284197.S8CBE9"/>
<name>S8CBE9_DACHA</name>
<reference evidence="3 4" key="1">
    <citation type="journal article" date="2013" name="PLoS Genet.">
        <title>Genomic mechanisms accounting for the adaptation to parasitism in nematode-trapping fungi.</title>
        <authorList>
            <person name="Meerupati T."/>
            <person name="Andersson K.M."/>
            <person name="Friman E."/>
            <person name="Kumar D."/>
            <person name="Tunlid A."/>
            <person name="Ahren D."/>
        </authorList>
    </citation>
    <scope>NUCLEOTIDE SEQUENCE [LARGE SCALE GENOMIC DNA]</scope>
    <source>
        <strain evidence="3 4">CBS 200.50</strain>
    </source>
</reference>
<organism evidence="3 4">
    <name type="scientific">Dactylellina haptotyla (strain CBS 200.50)</name>
    <name type="common">Nematode-trapping fungus</name>
    <name type="synonym">Monacrosporium haptotylum</name>
    <dbReference type="NCBI Taxonomy" id="1284197"/>
    <lineage>
        <taxon>Eukaryota</taxon>
        <taxon>Fungi</taxon>
        <taxon>Dikarya</taxon>
        <taxon>Ascomycota</taxon>
        <taxon>Pezizomycotina</taxon>
        <taxon>Orbiliomycetes</taxon>
        <taxon>Orbiliales</taxon>
        <taxon>Orbiliaceae</taxon>
        <taxon>Dactylellina</taxon>
    </lineage>
</organism>
<dbReference type="PANTHER" id="PTHR28242:SF52">
    <property type="entry name" value="PHOSPHORELAY INTERMEDIATE PROTEIN YPD1"/>
    <property type="match status" value="1"/>
</dbReference>
<evidence type="ECO:0000259" key="2">
    <source>
        <dbReference type="PROSITE" id="PS50894"/>
    </source>
</evidence>
<dbReference type="Pfam" id="PF01627">
    <property type="entry name" value="Hpt"/>
    <property type="match status" value="1"/>
</dbReference>
<dbReference type="PANTHER" id="PTHR28242">
    <property type="entry name" value="PHOSPHORELAY INTERMEDIATE PROTEIN YPD1"/>
    <property type="match status" value="1"/>
</dbReference>
<dbReference type="OMA" id="QTFKKMD"/>
<dbReference type="InterPro" id="IPR045871">
    <property type="entry name" value="AHP1-5/YPD1"/>
</dbReference>
<dbReference type="HOGENOM" id="CLU_085158_2_1_1"/>
<dbReference type="GO" id="GO:0005737">
    <property type="term" value="C:cytoplasm"/>
    <property type="evidence" value="ECO:0007669"/>
    <property type="project" value="TreeGrafter"/>
</dbReference>
<dbReference type="InterPro" id="IPR008207">
    <property type="entry name" value="Sig_transdc_His_kin_Hpt_dom"/>
</dbReference>
<evidence type="ECO:0000313" key="3">
    <source>
        <dbReference type="EMBL" id="EPS45012.1"/>
    </source>
</evidence>
<evidence type="ECO:0000256" key="1">
    <source>
        <dbReference type="PROSITE-ProRule" id="PRU00110"/>
    </source>
</evidence>
<feature type="domain" description="HPt" evidence="2">
    <location>
        <begin position="36"/>
        <end position="134"/>
    </location>
</feature>
<proteinExistence type="predicted"/>
<gene>
    <name evidence="3" type="ORF">H072_951</name>
</gene>
<keyword evidence="4" id="KW-1185">Reference proteome</keyword>
<dbReference type="OrthoDB" id="1673781at2759"/>
<dbReference type="eggNOG" id="KOG4747">
    <property type="taxonomic scope" value="Eukaryota"/>
</dbReference>
<sequence length="149" mass="16994">MSDDESSYPPELDAAKEFIEIETFEQILEMDDDDEDREFSTALVAGFFEQAEATFTSMDEALVKEDLPQLSSLGHFLKGSSATLGIIKVRDRCEKIQHWGALKDEAGNIEIKKEEALKHISTTIPKMKEEYKIAKIWLGKYLNIYDNPE</sequence>